<evidence type="ECO:0000256" key="1">
    <source>
        <dbReference type="SAM" id="Phobius"/>
    </source>
</evidence>
<proteinExistence type="predicted"/>
<feature type="transmembrane region" description="Helical" evidence="1">
    <location>
        <begin position="221"/>
        <end position="239"/>
    </location>
</feature>
<feature type="transmembrane region" description="Helical" evidence="1">
    <location>
        <begin position="36"/>
        <end position="54"/>
    </location>
</feature>
<comment type="caution">
    <text evidence="2">The sequence shown here is derived from an EMBL/GenBank/DDBJ whole genome shotgun (WGS) entry which is preliminary data.</text>
</comment>
<dbReference type="OrthoDB" id="7830662at2"/>
<keyword evidence="1" id="KW-0472">Membrane</keyword>
<dbReference type="Proteomes" id="UP000295673">
    <property type="component" value="Unassembled WGS sequence"/>
</dbReference>
<feature type="transmembrane region" description="Helical" evidence="1">
    <location>
        <begin position="6"/>
        <end position="24"/>
    </location>
</feature>
<feature type="transmembrane region" description="Helical" evidence="1">
    <location>
        <begin position="74"/>
        <end position="93"/>
    </location>
</feature>
<sequence>MGTGFTVYEATTLLVISFAHIGAMHVYRRQPDLSRWLLDFSSGLGIGYAFLYLLPKIGTMTIALQTSLPANNVLMQYQLYFYLLGGFLVYYLVDFKRHEARPSHIGEALNLASFMAYSALIGATVVHLNSDIRGVYLTSAVVFTLHLFGVNNFLFRMYPEDFGRWMRWAFVVALMAGGYAGTQVEKYNPYQSVATAVVGGVIIILSVRLKLPARARVNTKAFLLGVATAVFAVVVYVRTDTY</sequence>
<keyword evidence="3" id="KW-1185">Reference proteome</keyword>
<evidence type="ECO:0000313" key="2">
    <source>
        <dbReference type="EMBL" id="TCL10217.1"/>
    </source>
</evidence>
<dbReference type="EMBL" id="SMGR01000001">
    <property type="protein sequence ID" value="TCL10217.1"/>
    <property type="molecule type" value="Genomic_DNA"/>
</dbReference>
<gene>
    <name evidence="2" type="ORF">BXY66_2286</name>
</gene>
<keyword evidence="1" id="KW-0812">Transmembrane</keyword>
<protein>
    <submittedName>
        <fullName evidence="2">Uncharacterized protein</fullName>
    </submittedName>
</protein>
<feature type="transmembrane region" description="Helical" evidence="1">
    <location>
        <begin position="166"/>
        <end position="184"/>
    </location>
</feature>
<dbReference type="AlphaFoldDB" id="A0A4R1NP34"/>
<name>A0A4R1NP34_9RHOB</name>
<feature type="transmembrane region" description="Helical" evidence="1">
    <location>
        <begin position="190"/>
        <end position="209"/>
    </location>
</feature>
<keyword evidence="1" id="KW-1133">Transmembrane helix</keyword>
<evidence type="ECO:0000313" key="3">
    <source>
        <dbReference type="Proteomes" id="UP000295673"/>
    </source>
</evidence>
<feature type="transmembrane region" description="Helical" evidence="1">
    <location>
        <begin position="105"/>
        <end position="128"/>
    </location>
</feature>
<organism evidence="2 3">
    <name type="scientific">Shimia isoporae</name>
    <dbReference type="NCBI Taxonomy" id="647720"/>
    <lineage>
        <taxon>Bacteria</taxon>
        <taxon>Pseudomonadati</taxon>
        <taxon>Pseudomonadota</taxon>
        <taxon>Alphaproteobacteria</taxon>
        <taxon>Rhodobacterales</taxon>
        <taxon>Roseobacteraceae</taxon>
    </lineage>
</organism>
<feature type="transmembrane region" description="Helical" evidence="1">
    <location>
        <begin position="134"/>
        <end position="154"/>
    </location>
</feature>
<dbReference type="RefSeq" id="WP_132860180.1">
    <property type="nucleotide sequence ID" value="NZ_SMGR01000001.1"/>
</dbReference>
<reference evidence="2 3" key="1">
    <citation type="submission" date="2019-03" db="EMBL/GenBank/DDBJ databases">
        <title>Genomic Encyclopedia of Archaeal and Bacterial Type Strains, Phase II (KMG-II): from individual species to whole genera.</title>
        <authorList>
            <person name="Goeker M."/>
        </authorList>
    </citation>
    <scope>NUCLEOTIDE SEQUENCE [LARGE SCALE GENOMIC DNA]</scope>
    <source>
        <strain evidence="2 3">DSM 26433</strain>
    </source>
</reference>
<accession>A0A4R1NP34</accession>